<dbReference type="InterPro" id="IPR050951">
    <property type="entry name" value="Retrovirus_Pol_polyprotein"/>
</dbReference>
<sequence length="168" mass="18908">MPSFVNQFYAKRSKCIFGVACVAYLGHTIIESGVQLDPDKVKAIMDWPVPLSLTGLSCFLGIIGFYGRFVCHYARIAAPLIELFKGTFFTWTSQAQQAFTKLKKHITTTLILQLLNFSKPFVLEIDASGVLVGAVFTQDSHPLELFSKKLCTRMQHESVYVREMYAIT</sequence>
<name>A0A151TWK1_CAJCA</name>
<dbReference type="FunFam" id="3.30.70.270:FF:000020">
    <property type="entry name" value="Transposon Tf2-6 polyprotein-like Protein"/>
    <property type="match status" value="1"/>
</dbReference>
<dbReference type="PANTHER" id="PTHR37984:SF5">
    <property type="entry name" value="PROTEIN NYNRIN-LIKE"/>
    <property type="match status" value="1"/>
</dbReference>
<dbReference type="InterPro" id="IPR043128">
    <property type="entry name" value="Rev_trsase/Diguanyl_cyclase"/>
</dbReference>
<dbReference type="STRING" id="3821.A0A151TWK1"/>
<feature type="transmembrane region" description="Helical" evidence="2">
    <location>
        <begin position="47"/>
        <end position="66"/>
    </location>
</feature>
<dbReference type="GO" id="GO:0003824">
    <property type="term" value="F:catalytic activity"/>
    <property type="evidence" value="ECO:0007669"/>
    <property type="project" value="UniProtKB-KW"/>
</dbReference>
<dbReference type="EMBL" id="CM003605">
    <property type="protein sequence ID" value="KYP71459.1"/>
    <property type="molecule type" value="Genomic_DNA"/>
</dbReference>
<reference evidence="4 5" key="1">
    <citation type="journal article" date="2012" name="Nat. Biotechnol.">
        <title>Draft genome sequence of pigeonpea (Cajanus cajan), an orphan legume crop of resource-poor farmers.</title>
        <authorList>
            <person name="Varshney R.K."/>
            <person name="Chen W."/>
            <person name="Li Y."/>
            <person name="Bharti A.K."/>
            <person name="Saxena R.K."/>
            <person name="Schlueter J.A."/>
            <person name="Donoghue M.T."/>
            <person name="Azam S."/>
            <person name="Fan G."/>
            <person name="Whaley A.M."/>
            <person name="Farmer A.D."/>
            <person name="Sheridan J."/>
            <person name="Iwata A."/>
            <person name="Tuteja R."/>
            <person name="Penmetsa R.V."/>
            <person name="Wu W."/>
            <person name="Upadhyaya H.D."/>
            <person name="Yang S.P."/>
            <person name="Shah T."/>
            <person name="Saxena K.B."/>
            <person name="Michael T."/>
            <person name="McCombie W.R."/>
            <person name="Yang B."/>
            <person name="Zhang G."/>
            <person name="Yang H."/>
            <person name="Wang J."/>
            <person name="Spillane C."/>
            <person name="Cook D.R."/>
            <person name="May G.D."/>
            <person name="Xu X."/>
            <person name="Jackson S.A."/>
        </authorList>
    </citation>
    <scope>NUCLEOTIDE SEQUENCE [LARGE SCALE GENOMIC DNA]</scope>
    <source>
        <strain evidence="5">cv. Asha</strain>
    </source>
</reference>
<dbReference type="Proteomes" id="UP000075243">
    <property type="component" value="Chromosome 3"/>
</dbReference>
<evidence type="ECO:0000313" key="5">
    <source>
        <dbReference type="Proteomes" id="UP000075243"/>
    </source>
</evidence>
<evidence type="ECO:0000256" key="1">
    <source>
        <dbReference type="ARBA" id="ARBA00023268"/>
    </source>
</evidence>
<dbReference type="AlphaFoldDB" id="A0A151TWK1"/>
<dbReference type="Pfam" id="PF17919">
    <property type="entry name" value="RT_RNaseH_2"/>
    <property type="match status" value="1"/>
</dbReference>
<dbReference type="Gramene" id="C.cajan_10418.t">
    <property type="protein sequence ID" value="C.cajan_10418.t.cds1"/>
    <property type="gene ID" value="C.cajan_10418"/>
</dbReference>
<keyword evidence="5" id="KW-1185">Reference proteome</keyword>
<proteinExistence type="predicted"/>
<evidence type="ECO:0000313" key="4">
    <source>
        <dbReference type="EMBL" id="KYP71459.1"/>
    </source>
</evidence>
<evidence type="ECO:0000259" key="3">
    <source>
        <dbReference type="Pfam" id="PF17919"/>
    </source>
</evidence>
<dbReference type="Gene3D" id="3.30.70.270">
    <property type="match status" value="1"/>
</dbReference>
<dbReference type="InterPro" id="IPR043502">
    <property type="entry name" value="DNA/RNA_pol_sf"/>
</dbReference>
<keyword evidence="2" id="KW-0472">Membrane</keyword>
<evidence type="ECO:0000256" key="2">
    <source>
        <dbReference type="SAM" id="Phobius"/>
    </source>
</evidence>
<dbReference type="OrthoDB" id="1909920at2759"/>
<keyword evidence="1" id="KW-0511">Multifunctional enzyme</keyword>
<accession>A0A151TWK1</accession>
<gene>
    <name evidence="4" type="ORF">KK1_010718</name>
</gene>
<keyword evidence="2" id="KW-0812">Transmembrane</keyword>
<organism evidence="4 5">
    <name type="scientific">Cajanus cajan</name>
    <name type="common">Pigeon pea</name>
    <name type="synonym">Cajanus indicus</name>
    <dbReference type="NCBI Taxonomy" id="3821"/>
    <lineage>
        <taxon>Eukaryota</taxon>
        <taxon>Viridiplantae</taxon>
        <taxon>Streptophyta</taxon>
        <taxon>Embryophyta</taxon>
        <taxon>Tracheophyta</taxon>
        <taxon>Spermatophyta</taxon>
        <taxon>Magnoliopsida</taxon>
        <taxon>eudicotyledons</taxon>
        <taxon>Gunneridae</taxon>
        <taxon>Pentapetalae</taxon>
        <taxon>rosids</taxon>
        <taxon>fabids</taxon>
        <taxon>Fabales</taxon>
        <taxon>Fabaceae</taxon>
        <taxon>Papilionoideae</taxon>
        <taxon>50 kb inversion clade</taxon>
        <taxon>NPAAA clade</taxon>
        <taxon>indigoferoid/millettioid clade</taxon>
        <taxon>Phaseoleae</taxon>
        <taxon>Cajanus</taxon>
    </lineage>
</organism>
<dbReference type="PANTHER" id="PTHR37984">
    <property type="entry name" value="PROTEIN CBG26694"/>
    <property type="match status" value="1"/>
</dbReference>
<protein>
    <recommendedName>
        <fullName evidence="3">Reverse transcriptase/retrotransposon-derived protein RNase H-like domain-containing protein</fullName>
    </recommendedName>
</protein>
<dbReference type="SUPFAM" id="SSF56672">
    <property type="entry name" value="DNA/RNA polymerases"/>
    <property type="match status" value="1"/>
</dbReference>
<keyword evidence="2" id="KW-1133">Transmembrane helix</keyword>
<dbReference type="InterPro" id="IPR041577">
    <property type="entry name" value="RT_RNaseH_2"/>
</dbReference>
<feature type="domain" description="Reverse transcriptase/retrotransposon-derived protein RNase H-like" evidence="3">
    <location>
        <begin position="91"/>
        <end position="167"/>
    </location>
</feature>